<evidence type="ECO:0000313" key="3">
    <source>
        <dbReference type="EMBL" id="RFA38084.1"/>
    </source>
</evidence>
<dbReference type="InterPro" id="IPR001789">
    <property type="entry name" value="Sig_transdc_resp-reg_receiver"/>
</dbReference>
<dbReference type="GO" id="GO:0000160">
    <property type="term" value="P:phosphorelay signal transduction system"/>
    <property type="evidence" value="ECO:0007669"/>
    <property type="project" value="InterPro"/>
</dbReference>
<evidence type="ECO:0000256" key="1">
    <source>
        <dbReference type="PROSITE-ProRule" id="PRU00169"/>
    </source>
</evidence>
<reference evidence="4" key="1">
    <citation type="submission" date="2017-05" db="EMBL/GenBank/DDBJ databases">
        <authorList>
            <person name="Sharma S."/>
            <person name="Sidhu C."/>
            <person name="Pinnaka A.K."/>
        </authorList>
    </citation>
    <scope>NUCLEOTIDE SEQUENCE [LARGE SCALE GENOMIC DNA]</scope>
    <source>
        <strain evidence="4">AK93</strain>
    </source>
</reference>
<dbReference type="SMART" id="SM00448">
    <property type="entry name" value="REC"/>
    <property type="match status" value="1"/>
</dbReference>
<dbReference type="Pfam" id="PF00072">
    <property type="entry name" value="Response_reg"/>
    <property type="match status" value="1"/>
</dbReference>
<organism evidence="3 4">
    <name type="scientific">Alkalilimnicola ehrlichii</name>
    <dbReference type="NCBI Taxonomy" id="351052"/>
    <lineage>
        <taxon>Bacteria</taxon>
        <taxon>Pseudomonadati</taxon>
        <taxon>Pseudomonadota</taxon>
        <taxon>Gammaproteobacteria</taxon>
        <taxon>Chromatiales</taxon>
        <taxon>Ectothiorhodospiraceae</taxon>
        <taxon>Alkalilimnicola</taxon>
    </lineage>
</organism>
<dbReference type="InterPro" id="IPR052893">
    <property type="entry name" value="TCS_response_regulator"/>
</dbReference>
<dbReference type="InterPro" id="IPR011006">
    <property type="entry name" value="CheY-like_superfamily"/>
</dbReference>
<gene>
    <name evidence="3" type="ORF">CAL65_07055</name>
</gene>
<sequence>MSKEDTADVFLVEDNPGDVQLTRIAFEESGLRVRLTVARTAAEARSILTRAQTQRRRYDLILLDLNLTDASGHDLLAWCKRQPRLADVPVVVVSTSDYYRDRQRAAELGSIGYIVKPNSFMDFVDMLAGLEPLLFQQSSG</sequence>
<evidence type="ECO:0000313" key="4">
    <source>
        <dbReference type="Proteomes" id="UP000256763"/>
    </source>
</evidence>
<dbReference type="PANTHER" id="PTHR44520:SF2">
    <property type="entry name" value="RESPONSE REGULATOR RCP1"/>
    <property type="match status" value="1"/>
</dbReference>
<dbReference type="OrthoDB" id="5700660at2"/>
<dbReference type="SUPFAM" id="SSF52172">
    <property type="entry name" value="CheY-like"/>
    <property type="match status" value="1"/>
</dbReference>
<proteinExistence type="predicted"/>
<dbReference type="AlphaFoldDB" id="A0A3E0WYL4"/>
<dbReference type="CDD" id="cd17557">
    <property type="entry name" value="REC_Rcp-like"/>
    <property type="match status" value="1"/>
</dbReference>
<name>A0A3E0WYL4_9GAMM</name>
<dbReference type="RefSeq" id="WP_116301401.1">
    <property type="nucleotide sequence ID" value="NZ_NFZV01000004.1"/>
</dbReference>
<dbReference type="Proteomes" id="UP000256763">
    <property type="component" value="Unassembled WGS sequence"/>
</dbReference>
<comment type="caution">
    <text evidence="3">The sequence shown here is derived from an EMBL/GenBank/DDBJ whole genome shotgun (WGS) entry which is preliminary data.</text>
</comment>
<dbReference type="Gene3D" id="3.40.50.2300">
    <property type="match status" value="1"/>
</dbReference>
<accession>A0A3E0WYL4</accession>
<dbReference type="PANTHER" id="PTHR44520">
    <property type="entry name" value="RESPONSE REGULATOR RCP1-RELATED"/>
    <property type="match status" value="1"/>
</dbReference>
<keyword evidence="1" id="KW-0597">Phosphoprotein</keyword>
<protein>
    <recommendedName>
        <fullName evidence="2">Response regulatory domain-containing protein</fullName>
    </recommendedName>
</protein>
<keyword evidence="4" id="KW-1185">Reference proteome</keyword>
<dbReference type="PROSITE" id="PS50110">
    <property type="entry name" value="RESPONSE_REGULATORY"/>
    <property type="match status" value="1"/>
</dbReference>
<feature type="modified residue" description="4-aspartylphosphate" evidence="1">
    <location>
        <position position="64"/>
    </location>
</feature>
<feature type="domain" description="Response regulatory" evidence="2">
    <location>
        <begin position="8"/>
        <end position="131"/>
    </location>
</feature>
<evidence type="ECO:0000259" key="2">
    <source>
        <dbReference type="PROSITE" id="PS50110"/>
    </source>
</evidence>
<dbReference type="EMBL" id="NFZW01000005">
    <property type="protein sequence ID" value="RFA38084.1"/>
    <property type="molecule type" value="Genomic_DNA"/>
</dbReference>